<accession>A0A3S5B4P9</accession>
<reference evidence="1" key="1">
    <citation type="submission" date="2018-11" db="EMBL/GenBank/DDBJ databases">
        <authorList>
            <consortium name="Pathogen Informatics"/>
        </authorList>
    </citation>
    <scope>NUCLEOTIDE SEQUENCE</scope>
</reference>
<dbReference type="AlphaFoldDB" id="A0A3S5B4P9"/>
<sequence length="91" mass="9885">MSDSAASAAKLCGINEYDNITLIIHLASAKPAGQARSRQDERSSYLQLWVREMTSTVSRPLFLSPLGLIRFDLGAACANSRAIEDVGDLKM</sequence>
<evidence type="ECO:0000313" key="1">
    <source>
        <dbReference type="EMBL" id="VEL40290.1"/>
    </source>
</evidence>
<evidence type="ECO:0000313" key="2">
    <source>
        <dbReference type="Proteomes" id="UP000784294"/>
    </source>
</evidence>
<dbReference type="Proteomes" id="UP000784294">
    <property type="component" value="Unassembled WGS sequence"/>
</dbReference>
<organism evidence="1 2">
    <name type="scientific">Protopolystoma xenopodis</name>
    <dbReference type="NCBI Taxonomy" id="117903"/>
    <lineage>
        <taxon>Eukaryota</taxon>
        <taxon>Metazoa</taxon>
        <taxon>Spiralia</taxon>
        <taxon>Lophotrochozoa</taxon>
        <taxon>Platyhelminthes</taxon>
        <taxon>Monogenea</taxon>
        <taxon>Polyopisthocotylea</taxon>
        <taxon>Polystomatidea</taxon>
        <taxon>Polystomatidae</taxon>
        <taxon>Protopolystoma</taxon>
    </lineage>
</organism>
<comment type="caution">
    <text evidence="1">The sequence shown here is derived from an EMBL/GenBank/DDBJ whole genome shotgun (WGS) entry which is preliminary data.</text>
</comment>
<name>A0A3S5B4P9_9PLAT</name>
<dbReference type="EMBL" id="CAAALY010264352">
    <property type="protein sequence ID" value="VEL40290.1"/>
    <property type="molecule type" value="Genomic_DNA"/>
</dbReference>
<gene>
    <name evidence="1" type="ORF">PXEA_LOCUS33730</name>
</gene>
<protein>
    <submittedName>
        <fullName evidence="1">Uncharacterized protein</fullName>
    </submittedName>
</protein>
<proteinExistence type="predicted"/>
<keyword evidence="2" id="KW-1185">Reference proteome</keyword>